<feature type="domain" description="Penicillin-binding protein transpeptidase" evidence="14">
    <location>
        <begin position="254"/>
        <end position="468"/>
    </location>
</feature>
<evidence type="ECO:0000256" key="1">
    <source>
        <dbReference type="ARBA" id="ARBA00004167"/>
    </source>
</evidence>
<dbReference type="InterPro" id="IPR001460">
    <property type="entry name" value="PCN-bd_Tpept"/>
</dbReference>
<evidence type="ECO:0000256" key="13">
    <source>
        <dbReference type="SAM" id="Phobius"/>
    </source>
</evidence>
<dbReference type="Gene3D" id="3.40.710.10">
    <property type="entry name" value="DD-peptidase/beta-lactamase superfamily"/>
    <property type="match status" value="1"/>
</dbReference>
<evidence type="ECO:0000256" key="5">
    <source>
        <dbReference type="ARBA" id="ARBA00022670"/>
    </source>
</evidence>
<dbReference type="EMBL" id="UINC01000675">
    <property type="protein sequence ID" value="SUZ59383.1"/>
    <property type="molecule type" value="Genomic_DNA"/>
</dbReference>
<dbReference type="GO" id="GO:0071555">
    <property type="term" value="P:cell wall organization"/>
    <property type="evidence" value="ECO:0007669"/>
    <property type="project" value="UniProtKB-KW"/>
</dbReference>
<evidence type="ECO:0000256" key="10">
    <source>
        <dbReference type="ARBA" id="ARBA00022989"/>
    </source>
</evidence>
<dbReference type="SUPFAM" id="SSF56601">
    <property type="entry name" value="beta-lactamase/transpeptidase-like"/>
    <property type="match status" value="1"/>
</dbReference>
<dbReference type="GO" id="GO:0009002">
    <property type="term" value="F:serine-type D-Ala-D-Ala carboxypeptidase activity"/>
    <property type="evidence" value="ECO:0007669"/>
    <property type="project" value="InterPro"/>
</dbReference>
<dbReference type="InterPro" id="IPR012338">
    <property type="entry name" value="Beta-lactam/transpept-like"/>
</dbReference>
<keyword evidence="5" id="KW-0645">Protease</keyword>
<keyword evidence="9" id="KW-0573">Peptidoglycan synthesis</keyword>
<dbReference type="PANTHER" id="PTHR30627">
    <property type="entry name" value="PEPTIDOGLYCAN D,D-TRANSPEPTIDASE"/>
    <property type="match status" value="1"/>
</dbReference>
<evidence type="ECO:0000256" key="8">
    <source>
        <dbReference type="ARBA" id="ARBA00022960"/>
    </source>
</evidence>
<keyword evidence="6 13" id="KW-0812">Transmembrane</keyword>
<reference evidence="16" key="1">
    <citation type="submission" date="2018-05" db="EMBL/GenBank/DDBJ databases">
        <authorList>
            <person name="Lanie J.A."/>
            <person name="Ng W.-L."/>
            <person name="Kazmierczak K.M."/>
            <person name="Andrzejewski T.M."/>
            <person name="Davidsen T.M."/>
            <person name="Wayne K.J."/>
            <person name="Tettelin H."/>
            <person name="Glass J.I."/>
            <person name="Rusch D."/>
            <person name="Podicherti R."/>
            <person name="Tsui H.-C.T."/>
            <person name="Winkler M.E."/>
        </authorList>
    </citation>
    <scope>NUCLEOTIDE SEQUENCE</scope>
</reference>
<dbReference type="GO" id="GO:0071972">
    <property type="term" value="F:peptidoglycan L,D-transpeptidase activity"/>
    <property type="evidence" value="ECO:0007669"/>
    <property type="project" value="TreeGrafter"/>
</dbReference>
<dbReference type="PANTHER" id="PTHR30627:SF2">
    <property type="entry name" value="PEPTIDOGLYCAN D,D-TRANSPEPTIDASE MRDA"/>
    <property type="match status" value="1"/>
</dbReference>
<dbReference type="Pfam" id="PF03717">
    <property type="entry name" value="PBP_dimer"/>
    <property type="match status" value="1"/>
</dbReference>
<dbReference type="InterPro" id="IPR036138">
    <property type="entry name" value="PBP_dimer_sf"/>
</dbReference>
<evidence type="ECO:0008006" key="17">
    <source>
        <dbReference type="Google" id="ProtNLM"/>
    </source>
</evidence>
<dbReference type="GO" id="GO:0006508">
    <property type="term" value="P:proteolysis"/>
    <property type="evidence" value="ECO:0007669"/>
    <property type="project" value="UniProtKB-KW"/>
</dbReference>
<dbReference type="Pfam" id="PF00905">
    <property type="entry name" value="Transpeptidase"/>
    <property type="match status" value="1"/>
</dbReference>
<name>A0A381P139_9ZZZZ</name>
<organism evidence="16">
    <name type="scientific">marine metagenome</name>
    <dbReference type="NCBI Taxonomy" id="408172"/>
    <lineage>
        <taxon>unclassified sequences</taxon>
        <taxon>metagenomes</taxon>
        <taxon>ecological metagenomes</taxon>
    </lineage>
</organism>
<keyword evidence="3" id="KW-1003">Cell membrane</keyword>
<comment type="subcellular location">
    <subcellularLocation>
        <location evidence="2">Cell membrane</location>
    </subcellularLocation>
    <subcellularLocation>
        <location evidence="1">Membrane</location>
        <topology evidence="1">Single-pass membrane protein</topology>
    </subcellularLocation>
</comment>
<evidence type="ECO:0000256" key="11">
    <source>
        <dbReference type="ARBA" id="ARBA00023136"/>
    </source>
</evidence>
<evidence type="ECO:0000256" key="3">
    <source>
        <dbReference type="ARBA" id="ARBA00022475"/>
    </source>
</evidence>
<keyword evidence="4" id="KW-0997">Cell inner membrane</keyword>
<dbReference type="GO" id="GO:0008360">
    <property type="term" value="P:regulation of cell shape"/>
    <property type="evidence" value="ECO:0007669"/>
    <property type="project" value="UniProtKB-KW"/>
</dbReference>
<evidence type="ECO:0000313" key="16">
    <source>
        <dbReference type="EMBL" id="SUZ59383.1"/>
    </source>
</evidence>
<dbReference type="InterPro" id="IPR017790">
    <property type="entry name" value="Penicillin-binding_protein_2"/>
</dbReference>
<keyword evidence="12" id="KW-0961">Cell wall biogenesis/degradation</keyword>
<dbReference type="AlphaFoldDB" id="A0A381P139"/>
<keyword evidence="7" id="KW-0378">Hydrolase</keyword>
<dbReference type="GO" id="GO:0009252">
    <property type="term" value="P:peptidoglycan biosynthetic process"/>
    <property type="evidence" value="ECO:0007669"/>
    <property type="project" value="UniProtKB-KW"/>
</dbReference>
<evidence type="ECO:0000256" key="2">
    <source>
        <dbReference type="ARBA" id="ARBA00004236"/>
    </source>
</evidence>
<dbReference type="GO" id="GO:0005886">
    <property type="term" value="C:plasma membrane"/>
    <property type="evidence" value="ECO:0007669"/>
    <property type="project" value="UniProtKB-SubCell"/>
</dbReference>
<proteinExistence type="predicted"/>
<evidence type="ECO:0000256" key="7">
    <source>
        <dbReference type="ARBA" id="ARBA00022801"/>
    </source>
</evidence>
<protein>
    <recommendedName>
        <fullName evidence="17">Penicillin-binding protein 2</fullName>
    </recommendedName>
</protein>
<evidence type="ECO:0000259" key="15">
    <source>
        <dbReference type="Pfam" id="PF03717"/>
    </source>
</evidence>
<evidence type="ECO:0000256" key="9">
    <source>
        <dbReference type="ARBA" id="ARBA00022984"/>
    </source>
</evidence>
<dbReference type="SUPFAM" id="SSF56519">
    <property type="entry name" value="Penicillin binding protein dimerisation domain"/>
    <property type="match status" value="1"/>
</dbReference>
<dbReference type="InterPro" id="IPR050515">
    <property type="entry name" value="Beta-lactam/transpept"/>
</dbReference>
<sequence length="471" mass="52945">MNTNFDNDNNGISRRIFIVGGGMFVLSATVLGQLWNLQVRQGGKYTLLSDKNRIRLTPIQPQRGRFLDRNGFPVAINSSNFKLSYFSENGKDSSKALEKLSKHINLNSKHIDKIKIDIKKTKNGNPIFVKDNLTIEEINILEKINEKEGFVIKNVNKRSYIEQEKFAHIIGYVRKKRASDHINSMSISGVTGLEYRYDNILRGQMGFVKTEVNAVGDSVKILDKNESISGQDIILTIDRNLQEKVYTMMKGKPGAACVLDIRNGDIMALCSSPSFDPNDFVSGFSEKEWRILNNNIHKPFLNKAINGEYPPGSTFKMMVALAGLESGLLDPKKKIICEGKTDFGDRTFHCWRDKGHKEVDLRKAIKVSCDTYFYKLAARLGIDRIALMAYRFGLGKNYNLISERESKGLIPDRRWRKNNLYNSRWGIGDTVVAGIGQGYVTATPLQLAVMIGSIANKGFNISPNLISSPVT</sequence>
<accession>A0A381P139</accession>
<dbReference type="InterPro" id="IPR005311">
    <property type="entry name" value="PBP_dimer"/>
</dbReference>
<keyword evidence="10 13" id="KW-1133">Transmembrane helix</keyword>
<dbReference type="Gene3D" id="3.90.1310.10">
    <property type="entry name" value="Penicillin-binding protein 2a (Domain 2)"/>
    <property type="match status" value="1"/>
</dbReference>
<keyword evidence="8" id="KW-0133">Cell shape</keyword>
<feature type="domain" description="Penicillin-binding protein dimerisation" evidence="15">
    <location>
        <begin position="59"/>
        <end position="219"/>
    </location>
</feature>
<keyword evidence="11 13" id="KW-0472">Membrane</keyword>
<evidence type="ECO:0000256" key="6">
    <source>
        <dbReference type="ARBA" id="ARBA00022692"/>
    </source>
</evidence>
<feature type="transmembrane region" description="Helical" evidence="13">
    <location>
        <begin position="16"/>
        <end position="35"/>
    </location>
</feature>
<gene>
    <name evidence="16" type="ORF">METZ01_LOCUS12237</name>
</gene>
<dbReference type="NCBIfam" id="TIGR03423">
    <property type="entry name" value="pbp2_mrdA"/>
    <property type="match status" value="1"/>
</dbReference>
<evidence type="ECO:0000256" key="12">
    <source>
        <dbReference type="ARBA" id="ARBA00023316"/>
    </source>
</evidence>
<dbReference type="GO" id="GO:0008658">
    <property type="term" value="F:penicillin binding"/>
    <property type="evidence" value="ECO:0007669"/>
    <property type="project" value="InterPro"/>
</dbReference>
<evidence type="ECO:0000259" key="14">
    <source>
        <dbReference type="Pfam" id="PF00905"/>
    </source>
</evidence>
<evidence type="ECO:0000256" key="4">
    <source>
        <dbReference type="ARBA" id="ARBA00022519"/>
    </source>
</evidence>
<feature type="non-terminal residue" evidence="16">
    <location>
        <position position="471"/>
    </location>
</feature>